<dbReference type="SUPFAM" id="SSF52172">
    <property type="entry name" value="CheY-like"/>
    <property type="match status" value="1"/>
</dbReference>
<dbReference type="GO" id="GO:0000160">
    <property type="term" value="P:phosphorelay signal transduction system"/>
    <property type="evidence" value="ECO:0007669"/>
    <property type="project" value="InterPro"/>
</dbReference>
<sequence length="147" mass="16667">MKTEIKRILIVDDSPEDVELTIAALSENNLANEIIVAEDGEEALDYLYKRGKFLNEPGYPAVILLDIKMPKMNGIEVLKHIRDDSQFKLIPVIMVTSSKEEKDLVESYKLGANSYVVKPVDYTQFMEAIKILGQYWAIVNQPPPINL</sequence>
<dbReference type="RefSeq" id="WP_096428930.1">
    <property type="nucleotide sequence ID" value="NZ_AP018042.1"/>
</dbReference>
<keyword evidence="1" id="KW-0597">Phosphoprotein</keyword>
<dbReference type="PANTHER" id="PTHR44520:SF1">
    <property type="entry name" value="TWO-COMPONENT SYSTEM REGULATORY PROTEIN"/>
    <property type="match status" value="1"/>
</dbReference>
<dbReference type="Gene3D" id="3.40.50.2300">
    <property type="match status" value="1"/>
</dbReference>
<dbReference type="CDD" id="cd17557">
    <property type="entry name" value="REC_Rcp-like"/>
    <property type="match status" value="1"/>
</dbReference>
<dbReference type="PROSITE" id="PS50110">
    <property type="entry name" value="RESPONSE_REGULATORY"/>
    <property type="match status" value="1"/>
</dbReference>
<dbReference type="OrthoDB" id="7631574at2"/>
<dbReference type="KEGG" id="mbas:ALGA_1680"/>
<reference evidence="3 4" key="1">
    <citation type="journal article" date="2018" name="Mar. Genomics">
        <title>Complete genome sequence of Marinifilaceae bacterium strain SPP2, isolated from the Antarctic marine sediment.</title>
        <authorList>
            <person name="Watanabe M."/>
            <person name="Kojima H."/>
            <person name="Fukui M."/>
        </authorList>
    </citation>
    <scope>NUCLEOTIDE SEQUENCE [LARGE SCALE GENOMIC DNA]</scope>
    <source>
        <strain evidence="3 4">SPP2</strain>
    </source>
</reference>
<dbReference type="InterPro" id="IPR052893">
    <property type="entry name" value="TCS_response_regulator"/>
</dbReference>
<proteinExistence type="predicted"/>
<dbReference type="EMBL" id="AP018042">
    <property type="protein sequence ID" value="BAX80055.1"/>
    <property type="molecule type" value="Genomic_DNA"/>
</dbReference>
<evidence type="ECO:0000313" key="4">
    <source>
        <dbReference type="Proteomes" id="UP000218267"/>
    </source>
</evidence>
<organism evidence="3 4">
    <name type="scientific">Labilibaculum antarcticum</name>
    <dbReference type="NCBI Taxonomy" id="1717717"/>
    <lineage>
        <taxon>Bacteria</taxon>
        <taxon>Pseudomonadati</taxon>
        <taxon>Bacteroidota</taxon>
        <taxon>Bacteroidia</taxon>
        <taxon>Marinilabiliales</taxon>
        <taxon>Marinifilaceae</taxon>
        <taxon>Labilibaculum</taxon>
    </lineage>
</organism>
<dbReference type="SMART" id="SM00448">
    <property type="entry name" value="REC"/>
    <property type="match status" value="1"/>
</dbReference>
<gene>
    <name evidence="3" type="ORF">ALGA_1680</name>
</gene>
<evidence type="ECO:0000313" key="3">
    <source>
        <dbReference type="EMBL" id="BAX80055.1"/>
    </source>
</evidence>
<keyword evidence="4" id="KW-1185">Reference proteome</keyword>
<protein>
    <submittedName>
        <fullName evidence="3">Two-component system response regulator</fullName>
    </submittedName>
</protein>
<dbReference type="InterPro" id="IPR011006">
    <property type="entry name" value="CheY-like_superfamily"/>
</dbReference>
<evidence type="ECO:0000259" key="2">
    <source>
        <dbReference type="PROSITE" id="PS50110"/>
    </source>
</evidence>
<dbReference type="Pfam" id="PF00072">
    <property type="entry name" value="Response_reg"/>
    <property type="match status" value="1"/>
</dbReference>
<dbReference type="InterPro" id="IPR001789">
    <property type="entry name" value="Sig_transdc_resp-reg_receiver"/>
</dbReference>
<feature type="modified residue" description="4-aspartylphosphate" evidence="1">
    <location>
        <position position="66"/>
    </location>
</feature>
<name>A0A1Y1CIA8_9BACT</name>
<reference evidence="4" key="2">
    <citation type="journal article" date="2020" name="Antonie Van Leeuwenhoek">
        <title>Labilibaculum antarcticum sp. nov., a novel facultative anaerobic, psychrotorelant bacterium isolated from marine sediment of Antarctica.</title>
        <authorList>
            <person name="Watanabe M."/>
            <person name="Kojima H."/>
            <person name="Fukui M."/>
        </authorList>
    </citation>
    <scope>NUCLEOTIDE SEQUENCE [LARGE SCALE GENOMIC DNA]</scope>
    <source>
        <strain evidence="4">SPP2</strain>
    </source>
</reference>
<feature type="domain" description="Response regulatory" evidence="2">
    <location>
        <begin position="7"/>
        <end position="133"/>
    </location>
</feature>
<evidence type="ECO:0000256" key="1">
    <source>
        <dbReference type="PROSITE-ProRule" id="PRU00169"/>
    </source>
</evidence>
<accession>A0A1Y1CIA8</accession>
<dbReference type="Proteomes" id="UP000218267">
    <property type="component" value="Chromosome"/>
</dbReference>
<dbReference type="AlphaFoldDB" id="A0A1Y1CIA8"/>
<dbReference type="PANTHER" id="PTHR44520">
    <property type="entry name" value="RESPONSE REGULATOR RCP1-RELATED"/>
    <property type="match status" value="1"/>
</dbReference>